<protein>
    <submittedName>
        <fullName evidence="8">Molybdate transport system substrate-binding protein</fullName>
    </submittedName>
</protein>
<dbReference type="GO" id="GO:0030973">
    <property type="term" value="F:molybdate ion binding"/>
    <property type="evidence" value="ECO:0007669"/>
    <property type="project" value="TreeGrafter"/>
</dbReference>
<dbReference type="GO" id="GO:0046872">
    <property type="term" value="F:metal ion binding"/>
    <property type="evidence" value="ECO:0007669"/>
    <property type="project" value="UniProtKB-KW"/>
</dbReference>
<dbReference type="NCBIfam" id="NF007958">
    <property type="entry name" value="PRK10677.1"/>
    <property type="match status" value="1"/>
</dbReference>
<evidence type="ECO:0000313" key="9">
    <source>
        <dbReference type="Proteomes" id="UP000523821"/>
    </source>
</evidence>
<evidence type="ECO:0000313" key="8">
    <source>
        <dbReference type="EMBL" id="MBB5754450.1"/>
    </source>
</evidence>
<feature type="chain" id="PRO_5031118341" evidence="7">
    <location>
        <begin position="24"/>
        <end position="257"/>
    </location>
</feature>
<dbReference type="Proteomes" id="UP000523821">
    <property type="component" value="Unassembled WGS sequence"/>
</dbReference>
<organism evidence="8 9">
    <name type="scientific">Prosthecomicrobium pneumaticum</name>
    <dbReference type="NCBI Taxonomy" id="81895"/>
    <lineage>
        <taxon>Bacteria</taxon>
        <taxon>Pseudomonadati</taxon>
        <taxon>Pseudomonadota</taxon>
        <taxon>Alphaproteobacteria</taxon>
        <taxon>Hyphomicrobiales</taxon>
        <taxon>Kaistiaceae</taxon>
        <taxon>Prosthecomicrobium</taxon>
    </lineage>
</organism>
<dbReference type="GO" id="GO:0030288">
    <property type="term" value="C:outer membrane-bounded periplasmic space"/>
    <property type="evidence" value="ECO:0007669"/>
    <property type="project" value="TreeGrafter"/>
</dbReference>
<dbReference type="InterPro" id="IPR005950">
    <property type="entry name" value="ModA"/>
</dbReference>
<dbReference type="GO" id="GO:0015689">
    <property type="term" value="P:molybdate ion transport"/>
    <property type="evidence" value="ECO:0007669"/>
    <property type="project" value="InterPro"/>
</dbReference>
<dbReference type="CDD" id="cd13536">
    <property type="entry name" value="PBP2_EcModA"/>
    <property type="match status" value="1"/>
</dbReference>
<comment type="caution">
    <text evidence="8">The sequence shown here is derived from an EMBL/GenBank/DDBJ whole genome shotgun (WGS) entry which is preliminary data.</text>
</comment>
<evidence type="ECO:0000256" key="4">
    <source>
        <dbReference type="ARBA" id="ARBA00022729"/>
    </source>
</evidence>
<evidence type="ECO:0000256" key="3">
    <source>
        <dbReference type="ARBA" id="ARBA00022723"/>
    </source>
</evidence>
<evidence type="ECO:0000256" key="1">
    <source>
        <dbReference type="ARBA" id="ARBA00009175"/>
    </source>
</evidence>
<gene>
    <name evidence="8" type="ORF">GGQ63_003536</name>
</gene>
<dbReference type="Gene3D" id="3.40.190.10">
    <property type="entry name" value="Periplasmic binding protein-like II"/>
    <property type="match status" value="2"/>
</dbReference>
<dbReference type="Pfam" id="PF13531">
    <property type="entry name" value="SBP_bac_11"/>
    <property type="match status" value="1"/>
</dbReference>
<reference evidence="8 9" key="1">
    <citation type="submission" date="2020-08" db="EMBL/GenBank/DDBJ databases">
        <title>Genomic Encyclopedia of Type Strains, Phase IV (KMG-IV): sequencing the most valuable type-strain genomes for metagenomic binning, comparative biology and taxonomic classification.</title>
        <authorList>
            <person name="Goeker M."/>
        </authorList>
    </citation>
    <scope>NUCLEOTIDE SEQUENCE [LARGE SCALE GENOMIC DNA]</scope>
    <source>
        <strain evidence="8 9">DSM 16268</strain>
    </source>
</reference>
<dbReference type="PANTHER" id="PTHR30632:SF17">
    <property type="entry name" value="MOLYBDATE-BINDING PROTEIN MODA"/>
    <property type="match status" value="1"/>
</dbReference>
<comment type="subunit">
    <text evidence="5">The complex is composed of two ATP-binding proteins (ModC), two transmembrane proteins (ModB) and a solute-binding protein (ModA).</text>
</comment>
<proteinExistence type="inferred from homology"/>
<feature type="binding site" evidence="6">
    <location>
        <position position="60"/>
    </location>
    <ligand>
        <name>molybdate</name>
        <dbReference type="ChEBI" id="CHEBI:36264"/>
    </ligand>
</feature>
<dbReference type="PANTHER" id="PTHR30632">
    <property type="entry name" value="MOLYBDATE-BINDING PERIPLASMIC PROTEIN"/>
    <property type="match status" value="1"/>
</dbReference>
<feature type="binding site" evidence="6">
    <location>
        <position position="33"/>
    </location>
    <ligand>
        <name>molybdate</name>
        <dbReference type="ChEBI" id="CHEBI:36264"/>
    </ligand>
</feature>
<comment type="similarity">
    <text evidence="1">Belongs to the bacterial solute-binding protein ModA family.</text>
</comment>
<evidence type="ECO:0000256" key="7">
    <source>
        <dbReference type="SAM" id="SignalP"/>
    </source>
</evidence>
<feature type="binding site" evidence="6">
    <location>
        <position position="146"/>
    </location>
    <ligand>
        <name>molybdate</name>
        <dbReference type="ChEBI" id="CHEBI:36264"/>
    </ligand>
</feature>
<feature type="binding site" evidence="6">
    <location>
        <position position="191"/>
    </location>
    <ligand>
        <name>molybdate</name>
        <dbReference type="ChEBI" id="CHEBI:36264"/>
    </ligand>
</feature>
<dbReference type="RefSeq" id="WP_183857891.1">
    <property type="nucleotide sequence ID" value="NZ_JACHOO010000008.1"/>
</dbReference>
<name>A0A7W9FPD5_9HYPH</name>
<dbReference type="SUPFAM" id="SSF53850">
    <property type="entry name" value="Periplasmic binding protein-like II"/>
    <property type="match status" value="1"/>
</dbReference>
<sequence length="257" mass="26051">MQFRRLAAAAALLLAFAAPRAEAAEITVFAAASLKETMDAAAALYEKESGDTVRVSYAASSALAKQIEAGAPADLFFSADLAWMDYLAERELIDPATRSSLLGNTLVLVAPKDHVPTLAIAPGFDLAGALGADGRLAVGQVTSVPAGKYAKAALEKLGVWGAVSARLAESDNVRAALAFVARGEAPLGIVYATDAAAEPAVAVVGTFPAGSHPAIVYPLALTKSAGPDAKKLLDFLAGPEAAAIFEKAGFTVLAGAG</sequence>
<keyword evidence="2 6" id="KW-0500">Molybdenum</keyword>
<keyword evidence="4 7" id="KW-0732">Signal</keyword>
<dbReference type="PIRSF" id="PIRSF004846">
    <property type="entry name" value="ModA"/>
    <property type="match status" value="1"/>
</dbReference>
<keyword evidence="9" id="KW-1185">Reference proteome</keyword>
<dbReference type="NCBIfam" id="TIGR01256">
    <property type="entry name" value="modA"/>
    <property type="match status" value="1"/>
</dbReference>
<feature type="signal peptide" evidence="7">
    <location>
        <begin position="1"/>
        <end position="23"/>
    </location>
</feature>
<accession>A0A7W9FPD5</accession>
<keyword evidence="3 6" id="KW-0479">Metal-binding</keyword>
<evidence type="ECO:0000256" key="6">
    <source>
        <dbReference type="PIRSR" id="PIRSR004846-1"/>
    </source>
</evidence>
<evidence type="ECO:0000256" key="2">
    <source>
        <dbReference type="ARBA" id="ARBA00022505"/>
    </source>
</evidence>
<dbReference type="AlphaFoldDB" id="A0A7W9FPD5"/>
<dbReference type="InterPro" id="IPR050682">
    <property type="entry name" value="ModA/WtpA"/>
</dbReference>
<dbReference type="EMBL" id="JACHOO010000008">
    <property type="protein sequence ID" value="MBB5754450.1"/>
    <property type="molecule type" value="Genomic_DNA"/>
</dbReference>
<feature type="binding site" evidence="6">
    <location>
        <position position="173"/>
    </location>
    <ligand>
        <name>molybdate</name>
        <dbReference type="ChEBI" id="CHEBI:36264"/>
    </ligand>
</feature>
<dbReference type="FunFam" id="3.40.190.10:FF:000035">
    <property type="entry name" value="Molybdate ABC transporter substrate-binding protein"/>
    <property type="match status" value="1"/>
</dbReference>
<dbReference type="GO" id="GO:1901359">
    <property type="term" value="F:tungstate binding"/>
    <property type="evidence" value="ECO:0007669"/>
    <property type="project" value="UniProtKB-ARBA"/>
</dbReference>
<evidence type="ECO:0000256" key="5">
    <source>
        <dbReference type="ARBA" id="ARBA00062515"/>
    </source>
</evidence>